<dbReference type="InterPro" id="IPR027974">
    <property type="entry name" value="DUF4470"/>
</dbReference>
<dbReference type="Proteomes" id="UP001365128">
    <property type="component" value="Unassembled WGS sequence"/>
</dbReference>
<protein>
    <recommendedName>
        <fullName evidence="5">MYND-type domain-containing protein</fullName>
    </recommendedName>
</protein>
<dbReference type="SUPFAM" id="SSF144232">
    <property type="entry name" value="HIT/MYND zinc finger-like"/>
    <property type="match status" value="1"/>
</dbReference>
<feature type="domain" description="MYND-type" evidence="5">
    <location>
        <begin position="20"/>
        <end position="64"/>
    </location>
</feature>
<name>A0ABR1MHE6_9PEZI</name>
<gene>
    <name evidence="6" type="ORF">IWX46DRAFT_523439</name>
</gene>
<dbReference type="InterPro" id="IPR002893">
    <property type="entry name" value="Znf_MYND"/>
</dbReference>
<keyword evidence="3" id="KW-0862">Zinc</keyword>
<dbReference type="Gene3D" id="6.10.140.2220">
    <property type="match status" value="1"/>
</dbReference>
<evidence type="ECO:0000256" key="2">
    <source>
        <dbReference type="ARBA" id="ARBA00022771"/>
    </source>
</evidence>
<accession>A0ABR1MHE6</accession>
<dbReference type="Pfam" id="PF01753">
    <property type="entry name" value="zf-MYND"/>
    <property type="match status" value="1"/>
</dbReference>
<dbReference type="PROSITE" id="PS50865">
    <property type="entry name" value="ZF_MYND_2"/>
    <property type="match status" value="1"/>
</dbReference>
<dbReference type="EMBL" id="JBBPDW010000010">
    <property type="protein sequence ID" value="KAK7548640.1"/>
    <property type="molecule type" value="Genomic_DNA"/>
</dbReference>
<keyword evidence="7" id="KW-1185">Reference proteome</keyword>
<comment type="caution">
    <text evidence="6">The sequence shown here is derived from an EMBL/GenBank/DDBJ whole genome shotgun (WGS) entry which is preliminary data.</text>
</comment>
<evidence type="ECO:0000313" key="7">
    <source>
        <dbReference type="Proteomes" id="UP001365128"/>
    </source>
</evidence>
<evidence type="ECO:0000256" key="3">
    <source>
        <dbReference type="ARBA" id="ARBA00022833"/>
    </source>
</evidence>
<proteinExistence type="predicted"/>
<evidence type="ECO:0000256" key="4">
    <source>
        <dbReference type="PROSITE-ProRule" id="PRU00134"/>
    </source>
</evidence>
<reference evidence="6 7" key="1">
    <citation type="submission" date="2024-04" db="EMBL/GenBank/DDBJ databases">
        <title>Phyllosticta paracitricarpa is synonymous to the EU quarantine fungus P. citricarpa based on phylogenomic analyses.</title>
        <authorList>
            <consortium name="Lawrence Berkeley National Laboratory"/>
            <person name="Van Ingen-Buijs V.A."/>
            <person name="Van Westerhoven A.C."/>
            <person name="Haridas S."/>
            <person name="Skiadas P."/>
            <person name="Martin F."/>
            <person name="Groenewald J.Z."/>
            <person name="Crous P.W."/>
            <person name="Seidl M.F."/>
        </authorList>
    </citation>
    <scope>NUCLEOTIDE SEQUENCE [LARGE SCALE GENOMIC DNA]</scope>
    <source>
        <strain evidence="6 7">CBS 122670</strain>
    </source>
</reference>
<keyword evidence="1" id="KW-0479">Metal-binding</keyword>
<dbReference type="Pfam" id="PF14737">
    <property type="entry name" value="DUF4470"/>
    <property type="match status" value="1"/>
</dbReference>
<evidence type="ECO:0000256" key="1">
    <source>
        <dbReference type="ARBA" id="ARBA00022723"/>
    </source>
</evidence>
<organism evidence="6 7">
    <name type="scientific">Phyllosticta citricarpa</name>
    <dbReference type="NCBI Taxonomy" id="55181"/>
    <lineage>
        <taxon>Eukaryota</taxon>
        <taxon>Fungi</taxon>
        <taxon>Dikarya</taxon>
        <taxon>Ascomycota</taxon>
        <taxon>Pezizomycotina</taxon>
        <taxon>Dothideomycetes</taxon>
        <taxon>Dothideomycetes incertae sedis</taxon>
        <taxon>Botryosphaeriales</taxon>
        <taxon>Phyllostictaceae</taxon>
        <taxon>Phyllosticta</taxon>
    </lineage>
</organism>
<keyword evidence="2 4" id="KW-0863">Zinc-finger</keyword>
<evidence type="ECO:0000313" key="6">
    <source>
        <dbReference type="EMBL" id="KAK7548640.1"/>
    </source>
</evidence>
<sequence length="580" mass="64914">MSQNASATLDGLIGPSSCPCANSNTTTGNSCRRNGSKACSGCFLVLYCSRECQESHWKEHKVDCKSKIMKSTWRPSWEDEQRMPSFMSSNVSWTTFGKIKFLWGNVPALDVINLQRNEGLSYSKDISLLFAASGDPRNVIKSIAGIPANFSQSITALVNDKDFDVVARNVILLLIALYVEPAPAAAAAMLHTWYSALIPSSVLRCLHDTVLPLIRDVCEKIKDKPADSLLSKTFKNGTCSMRVVLKKSSWDALPGYLEVPDGLTMEEARRVRRATTMAEERKDYLERALFTQPPGWRIATKQFRSEGILMPFGASLAAFDTPNPTFYQERDVWPMKDSANPLDGWSLDDIFQKTPLAKNDLYGGLFFHIRELLVDFCSKLKTLKMSFTLININVIDLPKALAIDPTLARSFDRIEASNIIDLNYLGLQCLHLLVPFLRPVGENPHATLVTLFQNAIGQTITQADKMETMKREMPRVLALLTPTSQPPSFQAGSATSADAVKRQMAYDLLQDFDGIFERYKEDCRFDLMVQAAGVKLKSEHTIVSPWPYRLSKNPTKAELEKLLGSGLTGDERYVEWQRAH</sequence>
<evidence type="ECO:0000259" key="5">
    <source>
        <dbReference type="PROSITE" id="PS50865"/>
    </source>
</evidence>